<dbReference type="AlphaFoldDB" id="A0A644WYE6"/>
<comment type="caution">
    <text evidence="1">The sequence shown here is derived from an EMBL/GenBank/DDBJ whole genome shotgun (WGS) entry which is preliminary data.</text>
</comment>
<organism evidence="1">
    <name type="scientific">bioreactor metagenome</name>
    <dbReference type="NCBI Taxonomy" id="1076179"/>
    <lineage>
        <taxon>unclassified sequences</taxon>
        <taxon>metagenomes</taxon>
        <taxon>ecological metagenomes</taxon>
    </lineage>
</organism>
<sequence>MRLDLQKLLFATEMDVDDVEAMKGLRKAQWIKDEANGDSWMIAIFVDNPLFDRWFDTLWENRLYIASVAMRDVSNVEANRAIFRQYTNITNLDAYPTGEVYEDIKNKALNDLRKCKQEASI</sequence>
<name>A0A644WYE6_9ZZZZ</name>
<accession>A0A644WYE6</accession>
<protein>
    <submittedName>
        <fullName evidence="1">Uncharacterized protein</fullName>
    </submittedName>
</protein>
<gene>
    <name evidence="1" type="ORF">SDC9_55041</name>
</gene>
<proteinExistence type="predicted"/>
<dbReference type="EMBL" id="VSSQ01001483">
    <property type="protein sequence ID" value="MPM08727.1"/>
    <property type="molecule type" value="Genomic_DNA"/>
</dbReference>
<evidence type="ECO:0000313" key="1">
    <source>
        <dbReference type="EMBL" id="MPM08727.1"/>
    </source>
</evidence>
<reference evidence="1" key="1">
    <citation type="submission" date="2019-08" db="EMBL/GenBank/DDBJ databases">
        <authorList>
            <person name="Kucharzyk K."/>
            <person name="Murdoch R.W."/>
            <person name="Higgins S."/>
            <person name="Loffler F."/>
        </authorList>
    </citation>
    <scope>NUCLEOTIDE SEQUENCE</scope>
</reference>